<protein>
    <submittedName>
        <fullName evidence="3">Uncharacterized protein</fullName>
    </submittedName>
</protein>
<dbReference type="Proteomes" id="UP000812287">
    <property type="component" value="Unassembled WGS sequence"/>
</dbReference>
<keyword evidence="2" id="KW-0472">Membrane</keyword>
<accession>A0A9P7VK84</accession>
<feature type="transmembrane region" description="Helical" evidence="2">
    <location>
        <begin position="223"/>
        <end position="244"/>
    </location>
</feature>
<keyword evidence="2" id="KW-0812">Transmembrane</keyword>
<dbReference type="AlphaFoldDB" id="A0A9P7VK84"/>
<feature type="transmembrane region" description="Helical" evidence="2">
    <location>
        <begin position="256"/>
        <end position="277"/>
    </location>
</feature>
<feature type="compositionally biased region" description="Basic and acidic residues" evidence="1">
    <location>
        <begin position="147"/>
        <end position="159"/>
    </location>
</feature>
<name>A0A9P7VK84_9AGAR</name>
<keyword evidence="4" id="KW-1185">Reference proteome</keyword>
<dbReference type="OrthoDB" id="3250110at2759"/>
<evidence type="ECO:0000256" key="1">
    <source>
        <dbReference type="SAM" id="MobiDB-lite"/>
    </source>
</evidence>
<reference evidence="3" key="1">
    <citation type="submission" date="2020-11" db="EMBL/GenBank/DDBJ databases">
        <title>Adaptations for nitrogen fixation in a non-lichenized fungal sporocarp promotes dispersal by wood-feeding termites.</title>
        <authorList>
            <consortium name="DOE Joint Genome Institute"/>
            <person name="Koch R.A."/>
            <person name="Yoon G."/>
            <person name="Arayal U."/>
            <person name="Lail K."/>
            <person name="Amirebrahimi M."/>
            <person name="Labutti K."/>
            <person name="Lipzen A."/>
            <person name="Riley R."/>
            <person name="Barry K."/>
            <person name="Henrissat B."/>
            <person name="Grigoriev I.V."/>
            <person name="Herr J.R."/>
            <person name="Aime M.C."/>
        </authorList>
    </citation>
    <scope>NUCLEOTIDE SEQUENCE</scope>
    <source>
        <strain evidence="3">MCA 3950</strain>
    </source>
</reference>
<dbReference type="EMBL" id="MU250550">
    <property type="protein sequence ID" value="KAG7442651.1"/>
    <property type="molecule type" value="Genomic_DNA"/>
</dbReference>
<proteinExistence type="predicted"/>
<dbReference type="GeneID" id="66105901"/>
<gene>
    <name evidence="3" type="ORF">BT62DRAFT_905536</name>
</gene>
<organism evidence="3 4">
    <name type="scientific">Guyanagaster necrorhizus</name>
    <dbReference type="NCBI Taxonomy" id="856835"/>
    <lineage>
        <taxon>Eukaryota</taxon>
        <taxon>Fungi</taxon>
        <taxon>Dikarya</taxon>
        <taxon>Basidiomycota</taxon>
        <taxon>Agaricomycotina</taxon>
        <taxon>Agaricomycetes</taxon>
        <taxon>Agaricomycetidae</taxon>
        <taxon>Agaricales</taxon>
        <taxon>Marasmiineae</taxon>
        <taxon>Physalacriaceae</taxon>
        <taxon>Guyanagaster</taxon>
    </lineage>
</organism>
<evidence type="ECO:0000313" key="3">
    <source>
        <dbReference type="EMBL" id="KAG7442651.1"/>
    </source>
</evidence>
<comment type="caution">
    <text evidence="3">The sequence shown here is derived from an EMBL/GenBank/DDBJ whole genome shotgun (WGS) entry which is preliminary data.</text>
</comment>
<feature type="transmembrane region" description="Helical" evidence="2">
    <location>
        <begin position="283"/>
        <end position="304"/>
    </location>
</feature>
<sequence>MSVLDAFKLKPYDLEPVYAAWENPPMFYGDGRNESVDDWLKKVKNGCQERNVPKECWHRVAQKYMGEKAKTRLDELKVVMRKVHGGNYRWNWEKFKIAMRNLEWHIDATATTTVKVQAKSSGHWWTIRKKDEPETPITEEPVNDLQISKKEKEGKKERPPVLASAKSGSGDFFRPLRRASTTDALKLQVEKTKLDTSLVCPSPTRSSTTDQSKFPSFLMHGLLMYRLAVTTVASAPVWLLNACNALDFLTSEHPKVMSTISAILITAGSLPAIPAVAAGAGGAVLASGAAQAVGAIAVGLGSWLRAQQDGNSSHSPSTTSSVKEVS</sequence>
<feature type="region of interest" description="Disordered" evidence="1">
    <location>
        <begin position="129"/>
        <end position="166"/>
    </location>
</feature>
<evidence type="ECO:0000313" key="4">
    <source>
        <dbReference type="Proteomes" id="UP000812287"/>
    </source>
</evidence>
<evidence type="ECO:0000256" key="2">
    <source>
        <dbReference type="SAM" id="Phobius"/>
    </source>
</evidence>
<dbReference type="RefSeq" id="XP_043036151.1">
    <property type="nucleotide sequence ID" value="XM_043183604.1"/>
</dbReference>
<keyword evidence="2" id="KW-1133">Transmembrane helix</keyword>